<feature type="site" description="Important for enzyme activity" evidence="8">
    <location>
        <position position="299"/>
    </location>
</feature>
<accession>A0A941DKH5</accession>
<evidence type="ECO:0000259" key="9">
    <source>
        <dbReference type="PROSITE" id="PS51387"/>
    </source>
</evidence>
<dbReference type="SUPFAM" id="SSF56176">
    <property type="entry name" value="FAD-binding/transporter-associated domain-like"/>
    <property type="match status" value="1"/>
</dbReference>
<evidence type="ECO:0000256" key="5">
    <source>
        <dbReference type="PIRSR" id="PIRSR625650-1"/>
    </source>
</evidence>
<dbReference type="PROSITE" id="PS51387">
    <property type="entry name" value="FAD_PCMH"/>
    <property type="match status" value="1"/>
</dbReference>
<dbReference type="FunFam" id="1.10.45.10:FF:000001">
    <property type="entry name" value="D-lactate dehydrogenase mitochondrial"/>
    <property type="match status" value="1"/>
</dbReference>
<organism evidence="10 11">
    <name type="scientific">Undibacterium luofuense</name>
    <dbReference type="NCBI Taxonomy" id="2828733"/>
    <lineage>
        <taxon>Bacteria</taxon>
        <taxon>Pseudomonadati</taxon>
        <taxon>Pseudomonadota</taxon>
        <taxon>Betaproteobacteria</taxon>
        <taxon>Burkholderiales</taxon>
        <taxon>Oxalobacteraceae</taxon>
        <taxon>Undibacterium</taxon>
    </lineage>
</organism>
<dbReference type="InterPro" id="IPR004113">
    <property type="entry name" value="FAD-bd_oxidored_4_C"/>
</dbReference>
<reference evidence="10" key="1">
    <citation type="submission" date="2021-04" db="EMBL/GenBank/DDBJ databases">
        <title>novel species isolated from subtropical streams in China.</title>
        <authorList>
            <person name="Lu H."/>
        </authorList>
    </citation>
    <scope>NUCLEOTIDE SEQUENCE</scope>
    <source>
        <strain evidence="10">LFS511W</strain>
    </source>
</reference>
<dbReference type="InterPro" id="IPR016166">
    <property type="entry name" value="FAD-bd_PCMH"/>
</dbReference>
<dbReference type="Gene3D" id="3.30.70.3450">
    <property type="match status" value="1"/>
</dbReference>
<dbReference type="Gene3D" id="3.30.465.10">
    <property type="match status" value="1"/>
</dbReference>
<dbReference type="Gene3D" id="1.10.45.10">
    <property type="entry name" value="Vanillyl-alcohol Oxidase, Chain A, domain 4"/>
    <property type="match status" value="1"/>
</dbReference>
<dbReference type="Gene3D" id="3.30.43.10">
    <property type="entry name" value="Uridine Diphospho-n-acetylenolpyruvylglucosamine Reductase, domain 2"/>
    <property type="match status" value="1"/>
</dbReference>
<dbReference type="Pfam" id="PF01565">
    <property type="entry name" value="FAD_binding_4"/>
    <property type="match status" value="1"/>
</dbReference>
<evidence type="ECO:0000256" key="2">
    <source>
        <dbReference type="ARBA" id="ARBA00008000"/>
    </source>
</evidence>
<dbReference type="EMBL" id="JAGSPN010000002">
    <property type="protein sequence ID" value="MBR7781222.1"/>
    <property type="molecule type" value="Genomic_DNA"/>
</dbReference>
<evidence type="ECO:0000256" key="7">
    <source>
        <dbReference type="PIRSR" id="PIRSR625650-3"/>
    </source>
</evidence>
<evidence type="ECO:0000256" key="1">
    <source>
        <dbReference type="ARBA" id="ARBA00001974"/>
    </source>
</evidence>
<comment type="similarity">
    <text evidence="2">Belongs to the FAD-binding oxidoreductase/transferase type 4 family.</text>
</comment>
<evidence type="ECO:0000256" key="4">
    <source>
        <dbReference type="ARBA" id="ARBA00022827"/>
    </source>
</evidence>
<evidence type="ECO:0000256" key="6">
    <source>
        <dbReference type="PIRSR" id="PIRSR625650-2"/>
    </source>
</evidence>
<feature type="active site" description="Proton donor/acceptor" evidence="5">
    <location>
        <position position="448"/>
    </location>
</feature>
<feature type="binding site" evidence="6">
    <location>
        <position position="387"/>
    </location>
    <ligand>
        <name>substrate</name>
    </ligand>
</feature>
<keyword evidence="4 7" id="KW-0274">FAD</keyword>
<dbReference type="InterPro" id="IPR016171">
    <property type="entry name" value="Vanillyl_alc_oxidase_C-sub2"/>
</dbReference>
<proteinExistence type="inferred from homology"/>
<dbReference type="InterPro" id="IPR036318">
    <property type="entry name" value="FAD-bd_PCMH-like_sf"/>
</dbReference>
<dbReference type="Pfam" id="PF02913">
    <property type="entry name" value="FAD-oxidase_C"/>
    <property type="match status" value="1"/>
</dbReference>
<evidence type="ECO:0000256" key="8">
    <source>
        <dbReference type="PIRSR" id="PIRSR625650-4"/>
    </source>
</evidence>
<dbReference type="Gene3D" id="3.30.300.330">
    <property type="match status" value="1"/>
</dbReference>
<feature type="binding site" evidence="7">
    <location>
        <begin position="116"/>
        <end position="122"/>
    </location>
    <ligand>
        <name>FAD</name>
        <dbReference type="ChEBI" id="CHEBI:57692"/>
    </ligand>
</feature>
<feature type="domain" description="FAD-binding PCMH-type" evidence="9">
    <location>
        <begin position="84"/>
        <end position="264"/>
    </location>
</feature>
<protein>
    <submittedName>
        <fullName evidence="10">FAD-binding oxidoreductase</fullName>
    </submittedName>
</protein>
<dbReference type="Proteomes" id="UP000680067">
    <property type="component" value="Unassembled WGS sequence"/>
</dbReference>
<comment type="caution">
    <text evidence="10">The sequence shown here is derived from an EMBL/GenBank/DDBJ whole genome shotgun (WGS) entry which is preliminary data.</text>
</comment>
<dbReference type="InterPro" id="IPR006094">
    <property type="entry name" value="Oxid_FAD_bind_N"/>
</dbReference>
<dbReference type="InterPro" id="IPR016164">
    <property type="entry name" value="FAD-linked_Oxase-like_C"/>
</dbReference>
<dbReference type="PANTHER" id="PTHR46568">
    <property type="entry name" value="ALKYLDIHYDROXYACETONEPHOSPHATE SYNTHASE, PEROXISOMAL"/>
    <property type="match status" value="1"/>
</dbReference>
<dbReference type="SUPFAM" id="SSF55103">
    <property type="entry name" value="FAD-linked oxidases, C-terminal domain"/>
    <property type="match status" value="1"/>
</dbReference>
<evidence type="ECO:0000313" key="11">
    <source>
        <dbReference type="Proteomes" id="UP000680067"/>
    </source>
</evidence>
<sequence>MRRWNGWGDEQIQLALVPEAKQFLREVLGEAKTGPNADFNTAVARLSASRLGDTKLWTTNPAQRIRYSLGQSLPDWLQLRYGQIAQTPDAVAFPESREEVRAVLQRAAQLGCVVIPYGGGTSVAGHVNVQASSRPVITLVMQRMMQLQSLDKEAQLATFGAGVLGPDLEAQLRAHGFMLGHFPQSFEYSSLGGWVVTRSSGQQSLGYGRIEAMFAGGHLETPTGTLDIRAFPASAAGTDLRELVLGSEGRIGVLTDVTVRVQRLPEKESFIAVCFSDWESGRQALRQMAQQQMPLSMLRLSNATETATSLKLAGHVQQVAWLERYLRWRGCAEQKCMAIIGASGSALQVRQALQQAKAVWRLHGGVGLGTLLGKKWQHGRFRNVYLRNTLWDMGYAIDTVETATDWPGITPMMQAVEQAARAALAEDGETVHTYTHLSHVYTQGASVYTTFVYRLSGDYQTDLRRWQRLKRAASESITAFGGTISHQHGVGLDHAPYLHTEKGEAGLDAIRSIYRHFDPQDMMNPGKCVAGKGV</sequence>
<keyword evidence="11" id="KW-1185">Reference proteome</keyword>
<dbReference type="AlphaFoldDB" id="A0A941DKH5"/>
<evidence type="ECO:0000256" key="3">
    <source>
        <dbReference type="ARBA" id="ARBA00022630"/>
    </source>
</evidence>
<gene>
    <name evidence="10" type="ORF">KDM89_03625</name>
</gene>
<comment type="cofactor">
    <cofactor evidence="1 7">
        <name>FAD</name>
        <dbReference type="ChEBI" id="CHEBI:57692"/>
    </cofactor>
</comment>
<dbReference type="GO" id="GO:0071949">
    <property type="term" value="F:FAD binding"/>
    <property type="evidence" value="ECO:0007669"/>
    <property type="project" value="InterPro"/>
</dbReference>
<name>A0A941DKH5_9BURK</name>
<dbReference type="PANTHER" id="PTHR46568:SF1">
    <property type="entry name" value="ALKYLDIHYDROXYACETONEPHOSPHATE SYNTHASE, PEROXISOMAL"/>
    <property type="match status" value="1"/>
</dbReference>
<feature type="binding site" evidence="7">
    <location>
        <begin position="197"/>
        <end position="200"/>
    </location>
    <ligand>
        <name>FAD</name>
        <dbReference type="ChEBI" id="CHEBI:57692"/>
    </ligand>
</feature>
<dbReference type="RefSeq" id="WP_212686597.1">
    <property type="nucleotide sequence ID" value="NZ_JAGSPN010000002.1"/>
</dbReference>
<keyword evidence="3" id="KW-0285">Flavoprotein</keyword>
<dbReference type="InterPro" id="IPR016169">
    <property type="entry name" value="FAD-bd_PCMH_sub2"/>
</dbReference>
<dbReference type="InterPro" id="IPR025650">
    <property type="entry name" value="Alkyl-DHAP_Synthase"/>
</dbReference>
<dbReference type="GO" id="GO:0008609">
    <property type="term" value="F:alkylglycerone-phosphate synthase activity"/>
    <property type="evidence" value="ECO:0007669"/>
    <property type="project" value="InterPro"/>
</dbReference>
<dbReference type="InterPro" id="IPR016167">
    <property type="entry name" value="FAD-bd_PCMH_sub1"/>
</dbReference>
<evidence type="ECO:0000313" key="10">
    <source>
        <dbReference type="EMBL" id="MBR7781222.1"/>
    </source>
</evidence>
<dbReference type="GO" id="GO:0008610">
    <property type="term" value="P:lipid biosynthetic process"/>
    <property type="evidence" value="ECO:0007669"/>
    <property type="project" value="InterPro"/>
</dbReference>